<dbReference type="PANTHER" id="PTHR34822:SF1">
    <property type="entry name" value="GRPB FAMILY PROTEIN"/>
    <property type="match status" value="1"/>
</dbReference>
<evidence type="ECO:0000313" key="2">
    <source>
        <dbReference type="Proteomes" id="UP000315103"/>
    </source>
</evidence>
<comment type="caution">
    <text evidence="1">The sequence shown here is derived from an EMBL/GenBank/DDBJ whole genome shotgun (WGS) entry which is preliminary data.</text>
</comment>
<protein>
    <recommendedName>
        <fullName evidence="3">GrpB family protein</fullName>
    </recommendedName>
</protein>
<reference evidence="1 2" key="1">
    <citation type="submission" date="2019-07" db="EMBL/GenBank/DDBJ databases">
        <title>Salinicoccus cyprini sp. nov., isolated from gastro-intestinal tract of mirror carp, Cyprinus carpio var. specularis, collected from Gobind Sagar Reservoir, Himachal Pradesh, India.</title>
        <authorList>
            <person name="Talwar C."/>
            <person name="Singh A.K."/>
            <person name="Lal R."/>
            <person name="Negi R.K."/>
        </authorList>
    </citation>
    <scope>NUCLEOTIDE SEQUENCE [LARGE SCALE GENOMIC DNA]</scope>
    <source>
        <strain evidence="1 2">CT19</strain>
    </source>
</reference>
<dbReference type="InterPro" id="IPR007344">
    <property type="entry name" value="GrpB/CoaE"/>
</dbReference>
<dbReference type="AlphaFoldDB" id="A0A558ATT4"/>
<dbReference type="EMBL" id="VMSJ01000003">
    <property type="protein sequence ID" value="TVT27661.1"/>
    <property type="molecule type" value="Genomic_DNA"/>
</dbReference>
<accession>A0A558ATT4</accession>
<sequence>MMNSDTNYQKALHCYIQASLNILNHFRTSVKEIHHVGSTSIQNMNLPGEVDVLLLIKYEDNIDKLADRLTGVGYDKVEDFSTDYIEEVVLRHTHENLEVNFIMMHHESERKDEILYCRNRIEENREYTERFRRLKAAHLNARIDDDEYQERKSNLFSAVMNMQEDAGVV</sequence>
<evidence type="ECO:0000313" key="1">
    <source>
        <dbReference type="EMBL" id="TVT27661.1"/>
    </source>
</evidence>
<dbReference type="Gene3D" id="3.30.460.10">
    <property type="entry name" value="Beta Polymerase, domain 2"/>
    <property type="match status" value="1"/>
</dbReference>
<dbReference type="Pfam" id="PF04229">
    <property type="entry name" value="GrpB"/>
    <property type="match status" value="1"/>
</dbReference>
<organism evidence="1 2">
    <name type="scientific">Salinicoccus cyprini</name>
    <dbReference type="NCBI Taxonomy" id="2493691"/>
    <lineage>
        <taxon>Bacteria</taxon>
        <taxon>Bacillati</taxon>
        <taxon>Bacillota</taxon>
        <taxon>Bacilli</taxon>
        <taxon>Bacillales</taxon>
        <taxon>Staphylococcaceae</taxon>
        <taxon>Salinicoccus</taxon>
    </lineage>
</organism>
<dbReference type="PANTHER" id="PTHR34822">
    <property type="entry name" value="GRPB DOMAIN PROTEIN (AFU_ORTHOLOGUE AFUA_1G01530)"/>
    <property type="match status" value="1"/>
</dbReference>
<proteinExistence type="predicted"/>
<dbReference type="Proteomes" id="UP000315103">
    <property type="component" value="Unassembled WGS sequence"/>
</dbReference>
<dbReference type="InterPro" id="IPR043519">
    <property type="entry name" value="NT_sf"/>
</dbReference>
<gene>
    <name evidence="1" type="ORF">FO441_08100</name>
</gene>
<name>A0A558ATT4_9STAP</name>
<evidence type="ECO:0008006" key="3">
    <source>
        <dbReference type="Google" id="ProtNLM"/>
    </source>
</evidence>
<dbReference type="SUPFAM" id="SSF81301">
    <property type="entry name" value="Nucleotidyltransferase"/>
    <property type="match status" value="1"/>
</dbReference>
<keyword evidence="2" id="KW-1185">Reference proteome</keyword>
<dbReference type="OrthoDB" id="2417791at2"/>